<evidence type="ECO:0000313" key="2">
    <source>
        <dbReference type="EMBL" id="TWR31146.1"/>
    </source>
</evidence>
<feature type="compositionally biased region" description="Basic and acidic residues" evidence="1">
    <location>
        <begin position="83"/>
        <end position="101"/>
    </location>
</feature>
<keyword evidence="3" id="KW-1185">Reference proteome</keyword>
<feature type="region of interest" description="Disordered" evidence="1">
    <location>
        <begin position="79"/>
        <end position="101"/>
    </location>
</feature>
<comment type="caution">
    <text evidence="2">The sequence shown here is derived from an EMBL/GenBank/DDBJ whole genome shotgun (WGS) entry which is preliminary data.</text>
</comment>
<gene>
    <name evidence="2" type="ORF">FPZ43_01305</name>
</gene>
<evidence type="ECO:0000256" key="1">
    <source>
        <dbReference type="SAM" id="MobiDB-lite"/>
    </source>
</evidence>
<reference evidence="2 3" key="1">
    <citation type="submission" date="2019-07" db="EMBL/GenBank/DDBJ databases">
        <authorList>
            <person name="Kim J."/>
        </authorList>
    </citation>
    <scope>NUCLEOTIDE SEQUENCE [LARGE SCALE GENOMIC DNA]</scope>
    <source>
        <strain evidence="3">dk17</strain>
    </source>
</reference>
<dbReference type="Proteomes" id="UP000320042">
    <property type="component" value="Unassembled WGS sequence"/>
</dbReference>
<sequence>MATKRKSKQVTRKWSAKVTETSDALDLKKNVFKQKDPEKIAGSLKDSAEHSKRRKASSFQSAMSMLNFYINRAGKNLPKAQKRHLESAKKKLRKLYDRPAQ</sequence>
<name>A0A563UIL3_9SPHI</name>
<dbReference type="EMBL" id="VOEJ01000001">
    <property type="protein sequence ID" value="TWR31146.1"/>
    <property type="molecule type" value="Genomic_DNA"/>
</dbReference>
<dbReference type="RefSeq" id="WP_146380044.1">
    <property type="nucleotide sequence ID" value="NZ_VOEJ01000001.1"/>
</dbReference>
<accession>A0A563UIL3</accession>
<dbReference type="OrthoDB" id="9807263at2"/>
<protein>
    <submittedName>
        <fullName evidence="2">DUF3175 domain-containing protein</fullName>
    </submittedName>
</protein>
<organism evidence="2 3">
    <name type="scientific">Mucilaginibacter pallidiroseus</name>
    <dbReference type="NCBI Taxonomy" id="2599295"/>
    <lineage>
        <taxon>Bacteria</taxon>
        <taxon>Pseudomonadati</taxon>
        <taxon>Bacteroidota</taxon>
        <taxon>Sphingobacteriia</taxon>
        <taxon>Sphingobacteriales</taxon>
        <taxon>Sphingobacteriaceae</taxon>
        <taxon>Mucilaginibacter</taxon>
    </lineage>
</organism>
<dbReference type="Pfam" id="PF11373">
    <property type="entry name" value="DUF3175"/>
    <property type="match status" value="1"/>
</dbReference>
<proteinExistence type="predicted"/>
<dbReference type="AlphaFoldDB" id="A0A563UIL3"/>
<dbReference type="InterPro" id="IPR021513">
    <property type="entry name" value="Phage_RSL1_Orf186"/>
</dbReference>
<evidence type="ECO:0000313" key="3">
    <source>
        <dbReference type="Proteomes" id="UP000320042"/>
    </source>
</evidence>
<feature type="region of interest" description="Disordered" evidence="1">
    <location>
        <begin position="38"/>
        <end position="57"/>
    </location>
</feature>